<name>A0A2M4CFP2_9DIPT</name>
<organism evidence="1">
    <name type="scientific">Anopheles marajoara</name>
    <dbReference type="NCBI Taxonomy" id="58244"/>
    <lineage>
        <taxon>Eukaryota</taxon>
        <taxon>Metazoa</taxon>
        <taxon>Ecdysozoa</taxon>
        <taxon>Arthropoda</taxon>
        <taxon>Hexapoda</taxon>
        <taxon>Insecta</taxon>
        <taxon>Pterygota</taxon>
        <taxon>Neoptera</taxon>
        <taxon>Endopterygota</taxon>
        <taxon>Diptera</taxon>
        <taxon>Nematocera</taxon>
        <taxon>Culicoidea</taxon>
        <taxon>Culicidae</taxon>
        <taxon>Anophelinae</taxon>
        <taxon>Anopheles</taxon>
    </lineage>
</organism>
<accession>A0A2M4CFP2</accession>
<reference evidence="1" key="1">
    <citation type="submission" date="2018-01" db="EMBL/GenBank/DDBJ databases">
        <title>An insight into the sialome of Amazonian anophelines.</title>
        <authorList>
            <person name="Ribeiro J.M."/>
            <person name="Scarpassa V."/>
            <person name="Calvo E."/>
        </authorList>
    </citation>
    <scope>NUCLEOTIDE SEQUENCE</scope>
    <source>
        <tissue evidence="1">Salivary glands</tissue>
    </source>
</reference>
<sequence length="66" mass="7988">MMLPIVRLFVSRCRRVTLAIGTHKKFVRYFWYLFRVDLRHRGHRVQFIFKLTILDRCSFASLRSAG</sequence>
<protein>
    <submittedName>
        <fullName evidence="1">Putative secreted protein</fullName>
    </submittedName>
</protein>
<dbReference type="EMBL" id="GGFJ01014992">
    <property type="protein sequence ID" value="MBW64133.1"/>
    <property type="molecule type" value="Transcribed_RNA"/>
</dbReference>
<evidence type="ECO:0000313" key="1">
    <source>
        <dbReference type="EMBL" id="MBW64133.1"/>
    </source>
</evidence>
<dbReference type="AlphaFoldDB" id="A0A2M4CFP2"/>
<proteinExistence type="predicted"/>